<keyword evidence="3 7" id="KW-0347">Helicase</keyword>
<dbReference type="Pfam" id="PF02732">
    <property type="entry name" value="ERCC4"/>
    <property type="match status" value="1"/>
</dbReference>
<evidence type="ECO:0000259" key="6">
    <source>
        <dbReference type="PROSITE" id="PS51194"/>
    </source>
</evidence>
<evidence type="ECO:0000313" key="8">
    <source>
        <dbReference type="Proteomes" id="UP001042704"/>
    </source>
</evidence>
<dbReference type="GO" id="GO:0005524">
    <property type="term" value="F:ATP binding"/>
    <property type="evidence" value="ECO:0007669"/>
    <property type="project" value="UniProtKB-KW"/>
</dbReference>
<feature type="domain" description="Helicase C-terminal" evidence="6">
    <location>
        <begin position="353"/>
        <end position="519"/>
    </location>
</feature>
<dbReference type="NCBIfam" id="NF010337">
    <property type="entry name" value="PRK13766.1"/>
    <property type="match status" value="1"/>
</dbReference>
<dbReference type="InterPro" id="IPR011335">
    <property type="entry name" value="Restrct_endonuc-II-like"/>
</dbReference>
<dbReference type="GO" id="GO:0006259">
    <property type="term" value="P:DNA metabolic process"/>
    <property type="evidence" value="ECO:0007669"/>
    <property type="project" value="UniProtKB-ARBA"/>
</dbReference>
<dbReference type="InterPro" id="IPR006166">
    <property type="entry name" value="ERCC4_domain"/>
</dbReference>
<dbReference type="InterPro" id="IPR014001">
    <property type="entry name" value="Helicase_ATP-bd"/>
</dbReference>
<dbReference type="SUPFAM" id="SSF47781">
    <property type="entry name" value="RuvA domain 2-like"/>
    <property type="match status" value="1"/>
</dbReference>
<organism evidence="7 8">
    <name type="scientific">Methanofollis aquaemaris</name>
    <dbReference type="NCBI Taxonomy" id="126734"/>
    <lineage>
        <taxon>Archaea</taxon>
        <taxon>Methanobacteriati</taxon>
        <taxon>Methanobacteriota</taxon>
        <taxon>Stenosarchaea group</taxon>
        <taxon>Methanomicrobia</taxon>
        <taxon>Methanomicrobiales</taxon>
        <taxon>Methanomicrobiaceae</taxon>
        <taxon>Methanofollis</taxon>
    </lineage>
</organism>
<dbReference type="Gene3D" id="3.40.50.10130">
    <property type="match status" value="1"/>
</dbReference>
<dbReference type="InterPro" id="IPR041755">
    <property type="entry name" value="Hef_ID"/>
</dbReference>
<dbReference type="Pfam" id="PF00271">
    <property type="entry name" value="Helicase_C"/>
    <property type="match status" value="1"/>
</dbReference>
<evidence type="ECO:0000256" key="1">
    <source>
        <dbReference type="ARBA" id="ARBA00022741"/>
    </source>
</evidence>
<keyword evidence="4" id="KW-0067">ATP-binding</keyword>
<dbReference type="Proteomes" id="UP001042704">
    <property type="component" value="Chromosome"/>
</dbReference>
<evidence type="ECO:0000256" key="4">
    <source>
        <dbReference type="ARBA" id="ARBA00022840"/>
    </source>
</evidence>
<dbReference type="InterPro" id="IPR011545">
    <property type="entry name" value="DEAD/DEAH_box_helicase_dom"/>
</dbReference>
<accession>A0A8A3S4I6</accession>
<dbReference type="Gene3D" id="1.20.1320.20">
    <property type="entry name" value="hef helicase domain"/>
    <property type="match status" value="1"/>
</dbReference>
<dbReference type="Gene3D" id="1.10.150.20">
    <property type="entry name" value="5' to 3' exonuclease, C-terminal subdomain"/>
    <property type="match status" value="1"/>
</dbReference>
<dbReference type="RefSeq" id="WP_265582003.1">
    <property type="nucleotide sequence ID" value="NZ_CP036172.1"/>
</dbReference>
<dbReference type="SMART" id="SM00891">
    <property type="entry name" value="ERCC4"/>
    <property type="match status" value="1"/>
</dbReference>
<proteinExistence type="predicted"/>
<keyword evidence="1" id="KW-0547">Nucleotide-binding</keyword>
<dbReference type="PANTHER" id="PTHR14025">
    <property type="entry name" value="FANCONI ANEMIA GROUP M FANCM FAMILY MEMBER"/>
    <property type="match status" value="1"/>
</dbReference>
<feature type="domain" description="Helicase ATP-binding" evidence="5">
    <location>
        <begin position="23"/>
        <end position="190"/>
    </location>
</feature>
<dbReference type="GO" id="GO:0140097">
    <property type="term" value="F:catalytic activity, acting on DNA"/>
    <property type="evidence" value="ECO:0007669"/>
    <property type="project" value="UniProtKB-ARBA"/>
</dbReference>
<gene>
    <name evidence="7" type="ORF">RJ40_03630</name>
</gene>
<dbReference type="SUPFAM" id="SSF52540">
    <property type="entry name" value="P-loop containing nucleoside triphosphate hydrolases"/>
    <property type="match status" value="1"/>
</dbReference>
<dbReference type="SUPFAM" id="SSF52980">
    <property type="entry name" value="Restriction endonuclease-like"/>
    <property type="match status" value="1"/>
</dbReference>
<dbReference type="AlphaFoldDB" id="A0A8A3S4I6"/>
<protein>
    <submittedName>
        <fullName evidence="7">DEAD/DEAH box helicase</fullName>
    </submittedName>
</protein>
<dbReference type="PROSITE" id="PS51194">
    <property type="entry name" value="HELICASE_CTER"/>
    <property type="match status" value="1"/>
</dbReference>
<evidence type="ECO:0000313" key="7">
    <source>
        <dbReference type="EMBL" id="QSZ66651.1"/>
    </source>
</evidence>
<reference evidence="7" key="2">
    <citation type="submission" date="2019-02" db="EMBL/GenBank/DDBJ databases">
        <authorList>
            <person name="Chen S.-C."/>
            <person name="Chien H.-H."/>
            <person name="Lai M.-C."/>
        </authorList>
    </citation>
    <scope>NUCLEOTIDE SEQUENCE</scope>
    <source>
        <strain evidence="7">N2F9704</strain>
    </source>
</reference>
<dbReference type="GO" id="GO:0016787">
    <property type="term" value="F:hydrolase activity"/>
    <property type="evidence" value="ECO:0007669"/>
    <property type="project" value="UniProtKB-KW"/>
</dbReference>
<dbReference type="SMART" id="SM00487">
    <property type="entry name" value="DEXDc"/>
    <property type="match status" value="1"/>
</dbReference>
<evidence type="ECO:0000256" key="2">
    <source>
        <dbReference type="ARBA" id="ARBA00022801"/>
    </source>
</evidence>
<dbReference type="PROSITE" id="PS51192">
    <property type="entry name" value="HELICASE_ATP_BIND_1"/>
    <property type="match status" value="1"/>
</dbReference>
<dbReference type="Gene3D" id="3.40.50.300">
    <property type="entry name" value="P-loop containing nucleotide triphosphate hydrolases"/>
    <property type="match status" value="2"/>
</dbReference>
<keyword evidence="8" id="KW-1185">Reference proteome</keyword>
<dbReference type="Pfam" id="PF21210">
    <property type="entry name" value="RNA_helicase_helical"/>
    <property type="match status" value="1"/>
</dbReference>
<dbReference type="GO" id="GO:0004386">
    <property type="term" value="F:helicase activity"/>
    <property type="evidence" value="ECO:0007669"/>
    <property type="project" value="UniProtKB-KW"/>
</dbReference>
<dbReference type="CDD" id="cd12089">
    <property type="entry name" value="Hef_ID"/>
    <property type="match status" value="1"/>
</dbReference>
<dbReference type="InterPro" id="IPR010994">
    <property type="entry name" value="RuvA_2-like"/>
</dbReference>
<dbReference type="PANTHER" id="PTHR14025:SF20">
    <property type="entry name" value="FANCONI ANEMIA GROUP M PROTEIN"/>
    <property type="match status" value="1"/>
</dbReference>
<dbReference type="SMART" id="SM00490">
    <property type="entry name" value="HELICc"/>
    <property type="match status" value="1"/>
</dbReference>
<dbReference type="InterPro" id="IPR001650">
    <property type="entry name" value="Helicase_C-like"/>
</dbReference>
<dbReference type="InterPro" id="IPR027417">
    <property type="entry name" value="P-loop_NTPase"/>
</dbReference>
<dbReference type="KEGG" id="maqe:RJ40_03630"/>
<keyword evidence="2" id="KW-0378">Hydrolase</keyword>
<evidence type="ECO:0000256" key="3">
    <source>
        <dbReference type="ARBA" id="ARBA00022806"/>
    </source>
</evidence>
<sequence>MKYISHPLIRPECLEERRYQLAIALQALDASTMVVLPTGLGKTAVALITAASRLYQEGGRLLVLAPTKPLVEQHLRFFSERLNLPEGACALFTGDTAPDERKAIWECAQAVFATPQVVKNDLIAGRYDLGEVTLLVVDECHRAVGNYAYVFLTRRYLTTAGKPLLLAMTASPGGDHGKVEEVMANLGVVQVEARTEHDDDVRPYIHERDVDYLSVDLPDELAEAVGDLNRLLDSRLNALGEAGFRVPAREKLSMKALNALNAQVQARIAQHDPAGFMAASVYAEIMKVRHAVSLAESQGSTALRTYLEKLFSEGRSGSGTKASKRLAGDPVFRRLCARAAGWETELHPKVGLTIDLVLEEVREHPESRTIIFASFRDTVGHLVEALKAAGVHAERFVGQATRDAEKGLTQKQQIEVLRRFREGEFPAIVATSVGEEGLDVPSTDLVVFYEAVPSEIRSIQRKGRTGRNEAGRIVVLTTKGTSDEVYKYVSLNRERQMLKGIKKLGNNGGQVSPRLSVAGQTSIGAFAAAPAPAAEQEGPAITVDDRETSSRVAEVLSDLGLRVTLTRLEVGDYAVGDRVLVERKTVRDFADTLVERDLLGQVRALASAATRPVLIVEGEGDLYAARDIHPNAIRGALAAITIDLGISVLFTRDADETAEMLAVIARREGSERTERSVQPKKSYRTAKEEQEYVVASFPEVGLKHARALLEHFGSVQAVIDAGVDDLSQVKGIGKKRAEGIRDVSSRPYE</sequence>
<reference evidence="7" key="1">
    <citation type="journal article" date="2001" name="Int. J. Syst. Evol. Microbiol.">
        <title>Methanofollis aquaemaris sp. nov., a methanogen isolated from an aquaculture fish pond.</title>
        <authorList>
            <person name="Lai M.C."/>
            <person name="Chen S.C."/>
        </authorList>
    </citation>
    <scope>NUCLEOTIDE SEQUENCE</scope>
    <source>
        <strain evidence="7">N2F9704</strain>
    </source>
</reference>
<dbReference type="Pfam" id="PF00270">
    <property type="entry name" value="DEAD"/>
    <property type="match status" value="1"/>
</dbReference>
<dbReference type="EMBL" id="CP036172">
    <property type="protein sequence ID" value="QSZ66651.1"/>
    <property type="molecule type" value="Genomic_DNA"/>
</dbReference>
<name>A0A8A3S4I6_9EURY</name>
<dbReference type="GeneID" id="76423420"/>
<evidence type="ECO:0000259" key="5">
    <source>
        <dbReference type="PROSITE" id="PS51192"/>
    </source>
</evidence>
<dbReference type="GO" id="GO:0004518">
    <property type="term" value="F:nuclease activity"/>
    <property type="evidence" value="ECO:0007669"/>
    <property type="project" value="InterPro"/>
</dbReference>
<dbReference type="Pfam" id="PF14520">
    <property type="entry name" value="HHH_5"/>
    <property type="match status" value="1"/>
</dbReference>
<dbReference type="GO" id="GO:0003677">
    <property type="term" value="F:DNA binding"/>
    <property type="evidence" value="ECO:0007669"/>
    <property type="project" value="InterPro"/>
</dbReference>
<dbReference type="CDD" id="cd20075">
    <property type="entry name" value="XPF_nuclease_XPF_arch"/>
    <property type="match status" value="1"/>
</dbReference>